<dbReference type="AlphaFoldDB" id="A0A975NX23"/>
<gene>
    <name evidence="2" type="ORF">KMZ93_21830</name>
</gene>
<proteinExistence type="predicted"/>
<organism evidence="2 3">
    <name type="scientific">Bradyrhizobium sediminis</name>
    <dbReference type="NCBI Taxonomy" id="2840469"/>
    <lineage>
        <taxon>Bacteria</taxon>
        <taxon>Pseudomonadati</taxon>
        <taxon>Pseudomonadota</taxon>
        <taxon>Alphaproteobacteria</taxon>
        <taxon>Hyphomicrobiales</taxon>
        <taxon>Nitrobacteraceae</taxon>
        <taxon>Bradyrhizobium</taxon>
    </lineage>
</organism>
<sequence length="45" mass="4834">MARSKSAASRFSPPVARQNIEIPHDLVAGAHAPEGRAQQIINLNN</sequence>
<dbReference type="EMBL" id="CP076136">
    <property type="protein sequence ID" value="QWG22570.1"/>
    <property type="molecule type" value="Genomic_DNA"/>
</dbReference>
<evidence type="ECO:0000313" key="3">
    <source>
        <dbReference type="Proteomes" id="UP000676951"/>
    </source>
</evidence>
<protein>
    <submittedName>
        <fullName evidence="2">Uncharacterized protein</fullName>
    </submittedName>
</protein>
<reference evidence="2 3" key="1">
    <citation type="submission" date="2021-06" db="EMBL/GenBank/DDBJ databases">
        <title>Bradyrhizobium sp. S2-11-4 Genome sequencing.</title>
        <authorList>
            <person name="Jin L."/>
        </authorList>
    </citation>
    <scope>NUCLEOTIDE SEQUENCE [LARGE SCALE GENOMIC DNA]</scope>
    <source>
        <strain evidence="2 3">S2-11-4</strain>
    </source>
</reference>
<keyword evidence="3" id="KW-1185">Reference proteome</keyword>
<evidence type="ECO:0000313" key="2">
    <source>
        <dbReference type="EMBL" id="QWG22570.1"/>
    </source>
</evidence>
<accession>A0A975NX23</accession>
<feature type="region of interest" description="Disordered" evidence="1">
    <location>
        <begin position="1"/>
        <end position="22"/>
    </location>
</feature>
<dbReference type="RefSeq" id="WP_215603338.1">
    <property type="nucleotide sequence ID" value="NZ_CP076136.1"/>
</dbReference>
<evidence type="ECO:0000256" key="1">
    <source>
        <dbReference type="SAM" id="MobiDB-lite"/>
    </source>
</evidence>
<name>A0A975NX23_9BRAD</name>
<dbReference type="Proteomes" id="UP000676951">
    <property type="component" value="Chromosome"/>
</dbReference>